<evidence type="ECO:0000313" key="3">
    <source>
        <dbReference type="Proteomes" id="UP000015241"/>
    </source>
</evidence>
<gene>
    <name evidence="2" type="ORF">FOMPIDRAFT_82304</name>
</gene>
<evidence type="ECO:0000313" key="2">
    <source>
        <dbReference type="EMBL" id="EPS96254.1"/>
    </source>
</evidence>
<accession>S8FCP7</accession>
<dbReference type="EMBL" id="KE504191">
    <property type="protein sequence ID" value="EPS96254.1"/>
    <property type="molecule type" value="Genomic_DNA"/>
</dbReference>
<evidence type="ECO:0000256" key="1">
    <source>
        <dbReference type="SAM" id="MobiDB-lite"/>
    </source>
</evidence>
<protein>
    <submittedName>
        <fullName evidence="2">Uncharacterized protein</fullName>
    </submittedName>
</protein>
<organism evidence="2 3">
    <name type="scientific">Fomitopsis schrenkii</name>
    <name type="common">Brown rot fungus</name>
    <dbReference type="NCBI Taxonomy" id="2126942"/>
    <lineage>
        <taxon>Eukaryota</taxon>
        <taxon>Fungi</taxon>
        <taxon>Dikarya</taxon>
        <taxon>Basidiomycota</taxon>
        <taxon>Agaricomycotina</taxon>
        <taxon>Agaricomycetes</taxon>
        <taxon>Polyporales</taxon>
        <taxon>Fomitopsis</taxon>
    </lineage>
</organism>
<proteinExistence type="predicted"/>
<keyword evidence="3" id="KW-1185">Reference proteome</keyword>
<dbReference type="HOGENOM" id="CLU_737776_0_0_1"/>
<name>S8FCP7_FOMSC</name>
<sequence length="375" mass="41418">MSHSLSVLQQHLSRIYGFGVIVVRQIHLWGWRPPVYPTVDAPGSGLHHRAVVFSKVEGNMQVVTHVAMVEPDSSKPLVASGSQNTTSLDYLPPGTGLVQLVSDAMQATANPSHPISFHLPNSSFSELVVYQKSLNLSTPETATTLPISRQFSLSSLCGSSTLPFWIAISTASACALRIVLRKGDKPENRVEVRTKSAPKRRRARASRRNERLVDGQNTLKESAMRPQPSLNELDGHVPQLTDDIAKGPSGQAVAVVHDANKRDLLEVLRIPAYLRQQRRLIRSSALRVVEDTSRDFGIEELVDGVYVTSDSLEERPELVADTDVVWAWLAEREEARAKEQGAHLGIVWAGPSHVPQRPFLARGSNDDLRDPEPRR</sequence>
<dbReference type="InParanoid" id="S8FCP7"/>
<feature type="region of interest" description="Disordered" evidence="1">
    <location>
        <begin position="187"/>
        <end position="210"/>
    </location>
</feature>
<dbReference type="AlphaFoldDB" id="S8FCP7"/>
<feature type="compositionally biased region" description="Basic residues" evidence="1">
    <location>
        <begin position="196"/>
        <end position="206"/>
    </location>
</feature>
<dbReference type="Proteomes" id="UP000015241">
    <property type="component" value="Unassembled WGS sequence"/>
</dbReference>
<reference evidence="2 3" key="1">
    <citation type="journal article" date="2012" name="Science">
        <title>The Paleozoic origin of enzymatic lignin decomposition reconstructed from 31 fungal genomes.</title>
        <authorList>
            <person name="Floudas D."/>
            <person name="Binder M."/>
            <person name="Riley R."/>
            <person name="Barry K."/>
            <person name="Blanchette R.A."/>
            <person name="Henrissat B."/>
            <person name="Martinez A.T."/>
            <person name="Otillar R."/>
            <person name="Spatafora J.W."/>
            <person name="Yadav J.S."/>
            <person name="Aerts A."/>
            <person name="Benoit I."/>
            <person name="Boyd A."/>
            <person name="Carlson A."/>
            <person name="Copeland A."/>
            <person name="Coutinho P.M."/>
            <person name="de Vries R.P."/>
            <person name="Ferreira P."/>
            <person name="Findley K."/>
            <person name="Foster B."/>
            <person name="Gaskell J."/>
            <person name="Glotzer D."/>
            <person name="Gorecki P."/>
            <person name="Heitman J."/>
            <person name="Hesse C."/>
            <person name="Hori C."/>
            <person name="Igarashi K."/>
            <person name="Jurgens J.A."/>
            <person name="Kallen N."/>
            <person name="Kersten P."/>
            <person name="Kohler A."/>
            <person name="Kuees U."/>
            <person name="Kumar T.K.A."/>
            <person name="Kuo A."/>
            <person name="LaButti K."/>
            <person name="Larrondo L.F."/>
            <person name="Lindquist E."/>
            <person name="Ling A."/>
            <person name="Lombard V."/>
            <person name="Lucas S."/>
            <person name="Lundell T."/>
            <person name="Martin R."/>
            <person name="McLaughlin D.J."/>
            <person name="Morgenstern I."/>
            <person name="Morin E."/>
            <person name="Murat C."/>
            <person name="Nagy L.G."/>
            <person name="Nolan M."/>
            <person name="Ohm R.A."/>
            <person name="Patyshakuliyeva A."/>
            <person name="Rokas A."/>
            <person name="Ruiz-Duenas F.J."/>
            <person name="Sabat G."/>
            <person name="Salamov A."/>
            <person name="Samejima M."/>
            <person name="Schmutz J."/>
            <person name="Slot J.C."/>
            <person name="St John F."/>
            <person name="Stenlid J."/>
            <person name="Sun H."/>
            <person name="Sun S."/>
            <person name="Syed K."/>
            <person name="Tsang A."/>
            <person name="Wiebenga A."/>
            <person name="Young D."/>
            <person name="Pisabarro A."/>
            <person name="Eastwood D.C."/>
            <person name="Martin F."/>
            <person name="Cullen D."/>
            <person name="Grigoriev I.V."/>
            <person name="Hibbett D.S."/>
        </authorList>
    </citation>
    <scope>NUCLEOTIDE SEQUENCE</scope>
    <source>
        <strain evidence="3">FP-58527</strain>
    </source>
</reference>